<dbReference type="EMBL" id="JAINUG010000084">
    <property type="protein sequence ID" value="KAJ8399325.1"/>
    <property type="molecule type" value="Genomic_DNA"/>
</dbReference>
<keyword evidence="2" id="KW-1185">Reference proteome</keyword>
<reference evidence="1" key="1">
    <citation type="journal article" date="2023" name="Science">
        <title>Genome structures resolve the early diversification of teleost fishes.</title>
        <authorList>
            <person name="Parey E."/>
            <person name="Louis A."/>
            <person name="Montfort J."/>
            <person name="Bouchez O."/>
            <person name="Roques C."/>
            <person name="Iampietro C."/>
            <person name="Lluch J."/>
            <person name="Castinel A."/>
            <person name="Donnadieu C."/>
            <person name="Desvignes T."/>
            <person name="Floi Bucao C."/>
            <person name="Jouanno E."/>
            <person name="Wen M."/>
            <person name="Mejri S."/>
            <person name="Dirks R."/>
            <person name="Jansen H."/>
            <person name="Henkel C."/>
            <person name="Chen W.J."/>
            <person name="Zahm M."/>
            <person name="Cabau C."/>
            <person name="Klopp C."/>
            <person name="Thompson A.W."/>
            <person name="Robinson-Rechavi M."/>
            <person name="Braasch I."/>
            <person name="Lecointre G."/>
            <person name="Bobe J."/>
            <person name="Postlethwait J.H."/>
            <person name="Berthelot C."/>
            <person name="Roest Crollius H."/>
            <person name="Guiguen Y."/>
        </authorList>
    </citation>
    <scope>NUCLEOTIDE SEQUENCE</scope>
    <source>
        <strain evidence="1">NC1722</strain>
    </source>
</reference>
<dbReference type="AlphaFoldDB" id="A0AAD7SB71"/>
<evidence type="ECO:0000313" key="1">
    <source>
        <dbReference type="EMBL" id="KAJ8399325.1"/>
    </source>
</evidence>
<proteinExistence type="predicted"/>
<sequence length="125" mass="13676">MLPPPLSQPQPQPHPARRFRKHIVQGSDESRWAGFLCLSRGADRELADAMGKRKRASLRAAPPVPTGNVGVAATLRTPGVKGHACTNNNNPWRYFLGIQTEVWMQSIVYGSAQASWSVAEKRSGS</sequence>
<protein>
    <submittedName>
        <fullName evidence="1">Uncharacterized protein</fullName>
    </submittedName>
</protein>
<accession>A0AAD7SB71</accession>
<dbReference type="Proteomes" id="UP001221898">
    <property type="component" value="Unassembled WGS sequence"/>
</dbReference>
<comment type="caution">
    <text evidence="1">The sequence shown here is derived from an EMBL/GenBank/DDBJ whole genome shotgun (WGS) entry which is preliminary data.</text>
</comment>
<organism evidence="1 2">
    <name type="scientific">Aldrovandia affinis</name>
    <dbReference type="NCBI Taxonomy" id="143900"/>
    <lineage>
        <taxon>Eukaryota</taxon>
        <taxon>Metazoa</taxon>
        <taxon>Chordata</taxon>
        <taxon>Craniata</taxon>
        <taxon>Vertebrata</taxon>
        <taxon>Euteleostomi</taxon>
        <taxon>Actinopterygii</taxon>
        <taxon>Neopterygii</taxon>
        <taxon>Teleostei</taxon>
        <taxon>Notacanthiformes</taxon>
        <taxon>Halosauridae</taxon>
        <taxon>Aldrovandia</taxon>
    </lineage>
</organism>
<name>A0AAD7SB71_9TELE</name>
<evidence type="ECO:0000313" key="2">
    <source>
        <dbReference type="Proteomes" id="UP001221898"/>
    </source>
</evidence>
<gene>
    <name evidence="1" type="ORF">AAFF_G00413630</name>
</gene>